<name>A0A1Q2MGE1_9BACT</name>
<comment type="function">
    <text evidence="8">Toxic component of a toxin-antitoxin (TA) system. An RNase.</text>
</comment>
<feature type="binding site" evidence="8">
    <location>
        <position position="98"/>
    </location>
    <ligand>
        <name>Mg(2+)</name>
        <dbReference type="ChEBI" id="CHEBI:18420"/>
    </ligand>
</feature>
<proteinExistence type="inferred from homology"/>
<evidence type="ECO:0000313" key="10">
    <source>
        <dbReference type="EMBL" id="AQQ71618.1"/>
    </source>
</evidence>
<evidence type="ECO:0000256" key="3">
    <source>
        <dbReference type="ARBA" id="ARBA00022722"/>
    </source>
</evidence>
<evidence type="ECO:0000259" key="9">
    <source>
        <dbReference type="Pfam" id="PF01850"/>
    </source>
</evidence>
<evidence type="ECO:0000256" key="6">
    <source>
        <dbReference type="ARBA" id="ARBA00022842"/>
    </source>
</evidence>
<comment type="similarity">
    <text evidence="7 8">Belongs to the PINc/VapC protein family.</text>
</comment>
<keyword evidence="6 8" id="KW-0460">Magnesium</keyword>
<evidence type="ECO:0000256" key="7">
    <source>
        <dbReference type="ARBA" id="ARBA00038093"/>
    </source>
</evidence>
<dbReference type="InterPro" id="IPR029060">
    <property type="entry name" value="PIN-like_dom_sf"/>
</dbReference>
<evidence type="ECO:0000256" key="2">
    <source>
        <dbReference type="ARBA" id="ARBA00022649"/>
    </source>
</evidence>
<dbReference type="GO" id="GO:0004540">
    <property type="term" value="F:RNA nuclease activity"/>
    <property type="evidence" value="ECO:0007669"/>
    <property type="project" value="InterPro"/>
</dbReference>
<keyword evidence="11" id="KW-1185">Reference proteome</keyword>
<dbReference type="CDD" id="cd09881">
    <property type="entry name" value="PIN_VapC4-5_FitB-like"/>
    <property type="match status" value="1"/>
</dbReference>
<evidence type="ECO:0000256" key="5">
    <source>
        <dbReference type="ARBA" id="ARBA00022801"/>
    </source>
</evidence>
<comment type="cofactor">
    <cofactor evidence="1 8">
        <name>Mg(2+)</name>
        <dbReference type="ChEBI" id="CHEBI:18420"/>
    </cofactor>
</comment>
<dbReference type="RefSeq" id="WP_146683781.1">
    <property type="nucleotide sequence ID" value="NZ_CP019646.1"/>
</dbReference>
<dbReference type="InterPro" id="IPR050556">
    <property type="entry name" value="Type_II_TA_system_RNase"/>
</dbReference>
<feature type="domain" description="PIN" evidence="9">
    <location>
        <begin position="3"/>
        <end position="124"/>
    </location>
</feature>
<dbReference type="Gene3D" id="3.40.50.1010">
    <property type="entry name" value="5'-nuclease"/>
    <property type="match status" value="1"/>
</dbReference>
<dbReference type="Pfam" id="PF01850">
    <property type="entry name" value="PIN"/>
    <property type="match status" value="1"/>
</dbReference>
<keyword evidence="2 8" id="KW-1277">Toxin-antitoxin system</keyword>
<dbReference type="GO" id="GO:0016787">
    <property type="term" value="F:hydrolase activity"/>
    <property type="evidence" value="ECO:0007669"/>
    <property type="project" value="UniProtKB-KW"/>
</dbReference>
<dbReference type="AlphaFoldDB" id="A0A1Q2MGE1"/>
<keyword evidence="3 8" id="KW-0540">Nuclease</keyword>
<accession>A0A1Q2MGE1</accession>
<reference evidence="11" key="1">
    <citation type="submission" date="2017-02" db="EMBL/GenBank/DDBJ databases">
        <title>Comparative genomics and description of representatives of a novel lineage of planctomycetes thriving in anoxic sediments.</title>
        <authorList>
            <person name="Spring S."/>
            <person name="Bunk B."/>
            <person name="Sproer C."/>
        </authorList>
    </citation>
    <scope>NUCLEOTIDE SEQUENCE [LARGE SCALE GENOMIC DNA]</scope>
    <source>
        <strain evidence="11">SM-Chi-D1</strain>
    </source>
</reference>
<dbReference type="InterPro" id="IPR002716">
    <property type="entry name" value="PIN_dom"/>
</dbReference>
<evidence type="ECO:0000256" key="1">
    <source>
        <dbReference type="ARBA" id="ARBA00001946"/>
    </source>
</evidence>
<evidence type="ECO:0000313" key="11">
    <source>
        <dbReference type="Proteomes" id="UP000188181"/>
    </source>
</evidence>
<protein>
    <recommendedName>
        <fullName evidence="8">Ribonuclease VapC</fullName>
        <shortName evidence="8">RNase VapC</shortName>
        <ecNumber evidence="8">3.1.-.-</ecNumber>
    </recommendedName>
    <alternativeName>
        <fullName evidence="8">Toxin VapC</fullName>
    </alternativeName>
</protein>
<dbReference type="SUPFAM" id="SSF88723">
    <property type="entry name" value="PIN domain-like"/>
    <property type="match status" value="1"/>
</dbReference>
<dbReference type="EC" id="3.1.-.-" evidence="8"/>
<dbReference type="STRING" id="1851148.SMSP2_01995"/>
<sequence length="132" mass="14706">MIYMLDTNICIDMIRKPQSRALAHIQQYRPGDIAISAITLAELEFGVQKSSDPARNTLLLIKACSVLEILPFDNDAAAAYGIVRCQLESKGTPIGPFDTLIAAHAMSQELTLVTNNMKEFNRIKDLKVENWI</sequence>
<keyword evidence="10" id="KW-0255">Endonuclease</keyword>
<dbReference type="GO" id="GO:0090729">
    <property type="term" value="F:toxin activity"/>
    <property type="evidence" value="ECO:0007669"/>
    <property type="project" value="UniProtKB-KW"/>
</dbReference>
<dbReference type="KEGG" id="pbas:SMSP2_01995"/>
<organism evidence="10 11">
    <name type="scientific">Limihaloglobus sulfuriphilus</name>
    <dbReference type="NCBI Taxonomy" id="1851148"/>
    <lineage>
        <taxon>Bacteria</taxon>
        <taxon>Pseudomonadati</taxon>
        <taxon>Planctomycetota</taxon>
        <taxon>Phycisphaerae</taxon>
        <taxon>Sedimentisphaerales</taxon>
        <taxon>Sedimentisphaeraceae</taxon>
        <taxon>Limihaloglobus</taxon>
    </lineage>
</organism>
<dbReference type="Proteomes" id="UP000188181">
    <property type="component" value="Chromosome"/>
</dbReference>
<dbReference type="EMBL" id="CP019646">
    <property type="protein sequence ID" value="AQQ71618.1"/>
    <property type="molecule type" value="Genomic_DNA"/>
</dbReference>
<gene>
    <name evidence="8 10" type="primary">vapC</name>
    <name evidence="10" type="ORF">SMSP2_01995</name>
</gene>
<dbReference type="PANTHER" id="PTHR33653">
    <property type="entry name" value="RIBONUCLEASE VAPC2"/>
    <property type="match status" value="1"/>
</dbReference>
<evidence type="ECO:0000256" key="8">
    <source>
        <dbReference type="HAMAP-Rule" id="MF_00265"/>
    </source>
</evidence>
<dbReference type="GO" id="GO:0004519">
    <property type="term" value="F:endonuclease activity"/>
    <property type="evidence" value="ECO:0007669"/>
    <property type="project" value="UniProtKB-KW"/>
</dbReference>
<dbReference type="PANTHER" id="PTHR33653:SF1">
    <property type="entry name" value="RIBONUCLEASE VAPC2"/>
    <property type="match status" value="1"/>
</dbReference>
<keyword evidence="8" id="KW-0800">Toxin</keyword>
<dbReference type="HAMAP" id="MF_00265">
    <property type="entry name" value="VapC_Nob1"/>
    <property type="match status" value="1"/>
</dbReference>
<dbReference type="GO" id="GO:0000287">
    <property type="term" value="F:magnesium ion binding"/>
    <property type="evidence" value="ECO:0007669"/>
    <property type="project" value="UniProtKB-UniRule"/>
</dbReference>
<keyword evidence="5 8" id="KW-0378">Hydrolase</keyword>
<dbReference type="InterPro" id="IPR022907">
    <property type="entry name" value="VapC_family"/>
</dbReference>
<feature type="binding site" evidence="8">
    <location>
        <position position="6"/>
    </location>
    <ligand>
        <name>Mg(2+)</name>
        <dbReference type="ChEBI" id="CHEBI:18420"/>
    </ligand>
</feature>
<evidence type="ECO:0000256" key="4">
    <source>
        <dbReference type="ARBA" id="ARBA00022723"/>
    </source>
</evidence>
<dbReference type="OrthoDB" id="9796690at2"/>
<keyword evidence="4 8" id="KW-0479">Metal-binding</keyword>